<sequence>MIQKHLILVDEQPQTSTLEKIKGILRRDGIDLIYKEINPVNYQKRDVNGDLDFDVENFKKAIIEIEFFRISGLILCDYNLIADVVSGYDIIKIIRELNYNSKKKIILYSAEIEGVISDVLTKEKDFEKQKDSLAKLISYNIEFIKRDGYDQEVIKHIKKEPEFDFETELIKWFHKRDHDVFNYLFPKYKGRSFGSIAIELESKNAVSVEFKKELIEQIISYLSALNDLQDA</sequence>
<dbReference type="RefSeq" id="WP_187019171.1">
    <property type="nucleotide sequence ID" value="NZ_JACRUK010000027.1"/>
</dbReference>
<evidence type="ECO:0000313" key="1">
    <source>
        <dbReference type="EMBL" id="MBC5845063.1"/>
    </source>
</evidence>
<protein>
    <submittedName>
        <fullName evidence="1">Uncharacterized protein</fullName>
    </submittedName>
</protein>
<dbReference type="EMBL" id="JACRUL010000027">
    <property type="protein sequence ID" value="MBC5845063.1"/>
    <property type="molecule type" value="Genomic_DNA"/>
</dbReference>
<reference evidence="1 2" key="1">
    <citation type="submission" date="2020-08" db="EMBL/GenBank/DDBJ databases">
        <title>Description of novel Flavobacterium F-392 isolate.</title>
        <authorList>
            <person name="Saticioglu I.B."/>
            <person name="Duman M."/>
            <person name="Altun S."/>
        </authorList>
    </citation>
    <scope>NUCLEOTIDE SEQUENCE [LARGE SCALE GENOMIC DNA]</scope>
    <source>
        <strain evidence="1 2">F-392</strain>
    </source>
</reference>
<dbReference type="AlphaFoldDB" id="A0A923N3P4"/>
<comment type="caution">
    <text evidence="1">The sequence shown here is derived from an EMBL/GenBank/DDBJ whole genome shotgun (WGS) entry which is preliminary data.</text>
</comment>
<keyword evidence="2" id="KW-1185">Reference proteome</keyword>
<accession>A0A923N3P4</accession>
<organism evidence="1 2">
    <name type="scientific">Flavobacterium muglaense</name>
    <dbReference type="NCBI Taxonomy" id="2764716"/>
    <lineage>
        <taxon>Bacteria</taxon>
        <taxon>Pseudomonadati</taxon>
        <taxon>Bacteroidota</taxon>
        <taxon>Flavobacteriia</taxon>
        <taxon>Flavobacteriales</taxon>
        <taxon>Flavobacteriaceae</taxon>
        <taxon>Flavobacterium</taxon>
    </lineage>
</organism>
<evidence type="ECO:0000313" key="2">
    <source>
        <dbReference type="Proteomes" id="UP000641454"/>
    </source>
</evidence>
<dbReference type="Proteomes" id="UP000641454">
    <property type="component" value="Unassembled WGS sequence"/>
</dbReference>
<name>A0A923N3P4_9FLAO</name>
<proteinExistence type="predicted"/>
<gene>
    <name evidence="1" type="ORF">H8R25_11505</name>
</gene>